<reference evidence="3 4" key="1">
    <citation type="submission" date="2024-01" db="EMBL/GenBank/DDBJ databases">
        <title>A draft genome for the cacao thread blight pathogen Marasmiellus scandens.</title>
        <authorList>
            <person name="Baruah I.K."/>
            <person name="Leung J."/>
            <person name="Bukari Y."/>
            <person name="Amoako-Attah I."/>
            <person name="Meinhardt L.W."/>
            <person name="Bailey B.A."/>
            <person name="Cohen S.P."/>
        </authorList>
    </citation>
    <scope>NUCLEOTIDE SEQUENCE [LARGE SCALE GENOMIC DNA]</scope>
    <source>
        <strain evidence="3 4">GH-19</strain>
    </source>
</reference>
<dbReference type="EMBL" id="JBANRG010000014">
    <property type="protein sequence ID" value="KAK7460935.1"/>
    <property type="molecule type" value="Genomic_DNA"/>
</dbReference>
<accession>A0ABR1JI52</accession>
<evidence type="ECO:0000259" key="2">
    <source>
        <dbReference type="Pfam" id="PF07859"/>
    </source>
</evidence>
<keyword evidence="1" id="KW-0378">Hydrolase</keyword>
<proteinExistence type="predicted"/>
<dbReference type="PANTHER" id="PTHR48081">
    <property type="entry name" value="AB HYDROLASE SUPERFAMILY PROTEIN C4A8.06C"/>
    <property type="match status" value="1"/>
</dbReference>
<evidence type="ECO:0000313" key="3">
    <source>
        <dbReference type="EMBL" id="KAK7460935.1"/>
    </source>
</evidence>
<dbReference type="SUPFAM" id="SSF53474">
    <property type="entry name" value="alpha/beta-Hydrolases"/>
    <property type="match status" value="1"/>
</dbReference>
<dbReference type="Pfam" id="PF07859">
    <property type="entry name" value="Abhydrolase_3"/>
    <property type="match status" value="1"/>
</dbReference>
<dbReference type="InterPro" id="IPR050300">
    <property type="entry name" value="GDXG_lipolytic_enzyme"/>
</dbReference>
<protein>
    <recommendedName>
        <fullName evidence="2">Alpha/beta hydrolase fold-3 domain-containing protein</fullName>
    </recommendedName>
</protein>
<dbReference type="Proteomes" id="UP001498398">
    <property type="component" value="Unassembled WGS sequence"/>
</dbReference>
<evidence type="ECO:0000313" key="4">
    <source>
        <dbReference type="Proteomes" id="UP001498398"/>
    </source>
</evidence>
<sequence length="342" mass="37498">MAEYAHLSTPDPEIAEDLKVLAAQGQGIPELSVLREMLKTTIPEGLAKTLGSEIPSESEYEVKDYMMDTGDGAQVLARNIVPKKLTADEKFPLLFWIHGGGWATGGVEMGDSHLKITCVKLRISVLNCEFRLAPEHPFPIGLNDCYSVLKYVASNPDQFSMSLKKGFIIGGASSGGNMSAALSLRARDDPFFKDKALTGQALIIPLLIHPDAYSELSEEYRSRLLSLEQNADAPGLNKKSVMLSVEWYKAPPSDPLVSPLLAPSHKGLPPAFIQVNGFDPLRDEAYLYEKVLNKDGVSTKLIGYPGAPHSAMLVFAHKELGKKIRKDFDEGLQWLLSFSPEK</sequence>
<name>A0ABR1JI52_9AGAR</name>
<dbReference type="PANTHER" id="PTHR48081:SF8">
    <property type="entry name" value="ALPHA_BETA HYDROLASE FOLD-3 DOMAIN-CONTAINING PROTEIN-RELATED"/>
    <property type="match status" value="1"/>
</dbReference>
<dbReference type="InterPro" id="IPR013094">
    <property type="entry name" value="AB_hydrolase_3"/>
</dbReference>
<feature type="domain" description="Alpha/beta hydrolase fold-3" evidence="2">
    <location>
        <begin position="94"/>
        <end position="312"/>
    </location>
</feature>
<gene>
    <name evidence="3" type="ORF">VKT23_008863</name>
</gene>
<evidence type="ECO:0000256" key="1">
    <source>
        <dbReference type="ARBA" id="ARBA00022801"/>
    </source>
</evidence>
<dbReference type="InterPro" id="IPR029058">
    <property type="entry name" value="AB_hydrolase_fold"/>
</dbReference>
<dbReference type="Gene3D" id="3.40.50.1820">
    <property type="entry name" value="alpha/beta hydrolase"/>
    <property type="match status" value="1"/>
</dbReference>
<organism evidence="3 4">
    <name type="scientific">Marasmiellus scandens</name>
    <dbReference type="NCBI Taxonomy" id="2682957"/>
    <lineage>
        <taxon>Eukaryota</taxon>
        <taxon>Fungi</taxon>
        <taxon>Dikarya</taxon>
        <taxon>Basidiomycota</taxon>
        <taxon>Agaricomycotina</taxon>
        <taxon>Agaricomycetes</taxon>
        <taxon>Agaricomycetidae</taxon>
        <taxon>Agaricales</taxon>
        <taxon>Marasmiineae</taxon>
        <taxon>Omphalotaceae</taxon>
        <taxon>Marasmiellus</taxon>
    </lineage>
</organism>
<keyword evidence="4" id="KW-1185">Reference proteome</keyword>
<comment type="caution">
    <text evidence="3">The sequence shown here is derived from an EMBL/GenBank/DDBJ whole genome shotgun (WGS) entry which is preliminary data.</text>
</comment>